<keyword evidence="3" id="KW-1185">Reference proteome</keyword>
<dbReference type="PANTHER" id="PTHR31900">
    <property type="entry name" value="F-BOX/RNI SUPERFAMILY PROTEIN-RELATED"/>
    <property type="match status" value="1"/>
</dbReference>
<gene>
    <name evidence="2" type="ORF">ISN45_Aa02g013300</name>
</gene>
<dbReference type="EMBL" id="JAEFBK010000007">
    <property type="protein sequence ID" value="KAG7585983.1"/>
    <property type="molecule type" value="Genomic_DNA"/>
</dbReference>
<sequence length="1240" mass="142079">MDQNGEKRVRAKQSDGEVDWLRDLPESLLCHVLLNLPTKDVVKTSVLSSKWRYLWRLVPGLDLDCRDFTENNTFVSFIDRFMSFHSDSWLRKFRLRFYCDLNGDDVTETAHMARWINALVKRKVQYIDLTWGAVEIPPILYMCDSLVSLKLCGVILPKLEFVTLPRVKVMVLDLVKFANDLSLEMLISGCLVLESLTLCRRHNDNVKVLRVRSQSLLSFNYNGSSHNGLHDDPVVSIDAPKLEDLKLSRHLSACFITNKLSSLVEADINIEFNFGLGKKFDPNDQSKREMIRNFLAGISSVKNLFIAPCTLEVIYEYSRCEPLPLFCNLSYLSVDFYNHRWELLPIFLESCPNLKSLVVGSTTSPKKRTSILCGPRHLLSSLEYMDEDGEKRVLAKQPCSPESSDKRSGDEVDWVRDLPESLLFHVLLNLRTKDVVKSSVLSSNWRNLWRYVPGLELDCRDFKELNALVSFIDSFLSFNHESCLKKFKLRLSCYLDGDDEEADNAHMARWINAIVKRNVQYLDLTWDAVEIPPILYKCKSLVSLKLCTVVLPNLKFVSLPLVKVLVLQWVMFANDLALEKLISGCLVLESLTLCKNPMDNVKVLRVSSQSLLSFNYYGPGDNDLHDKDLVVEIDAPKLEDFKLSHQLTASFIIKNSRSLVEADIYIEFNFCRGKKFDPNDLPKREIIRNFLAGISSVKNLIISPFTLEVIYEYLRCEPVPLFRNLSSLSVDFYDDRWEILPFFLESCPNLKSLVVESTHYPKGRTSILSRPRCLLSSLEYMDEERDKHVRTKRSGDEDGDKRVCTKRSGDEVDWVRDLPEALLCHVLLNLPTKDVVRNSVLSTKWRNLWRYVPGLELDGIDFTDYNTFVSFVDKFLSFNMESCLNNFRLSFYCVRDGDEETDNAHMARWINNFVNRKVQHLDLAWGGVEIPPILYKCESLVSLKLCCVILPNPEFVSLPSVKVMVLDLVKFANDLALEMLISGCLVLESLTLCRSHNDNVKVLRVSSQSLLSFTYYGPNTMGPKNDELVVEIDAPKLEYLKLSHRLTASFIIKNLSSLVEADIDIEFNFCFGKKFDPKNLPKREMIRNFLVGISGVKNMAIAACTLEIIYDYSRCEPLPLFRNLSSLSVEFYIHKWEILPLFLESCPNLKSLVVGSNTSRREGTSIISAPRCLLSSLEYVNIETPLRGEALEMKLVSYLLENSPILKKVTLSLDDYSRKKVECELLTIPRRSSSCQVVVL</sequence>
<dbReference type="InterPro" id="IPR001810">
    <property type="entry name" value="F-box_dom"/>
</dbReference>
<reference evidence="2 3" key="1">
    <citation type="submission" date="2020-12" db="EMBL/GenBank/DDBJ databases">
        <title>Concerted genomic and epigenomic changes stabilize Arabidopsis allopolyploids.</title>
        <authorList>
            <person name="Chen Z."/>
        </authorList>
    </citation>
    <scope>NUCLEOTIDE SEQUENCE [LARGE SCALE GENOMIC DNA]</scope>
    <source>
        <strain evidence="2">Allo738</strain>
        <tissue evidence="2">Leaf</tissue>
    </source>
</reference>
<name>A0A8T2BJD5_9BRAS</name>
<dbReference type="InterPro" id="IPR050232">
    <property type="entry name" value="FBL13/AtMIF1-like"/>
</dbReference>
<accession>A0A8T2BJD5</accession>
<evidence type="ECO:0000313" key="3">
    <source>
        <dbReference type="Proteomes" id="UP000694240"/>
    </source>
</evidence>
<dbReference type="Pfam" id="PF24758">
    <property type="entry name" value="LRR_At5g56370"/>
    <property type="match status" value="3"/>
</dbReference>
<protein>
    <submittedName>
        <fullName evidence="2">F-box domain</fullName>
    </submittedName>
</protein>
<dbReference type="PANTHER" id="PTHR31900:SF33">
    <property type="entry name" value="PROTEIN WITH RNI-LIKE_FBD-LIKE DOMAIN"/>
    <property type="match status" value="1"/>
</dbReference>
<evidence type="ECO:0000259" key="1">
    <source>
        <dbReference type="PROSITE" id="PS50181"/>
    </source>
</evidence>
<feature type="domain" description="F-box" evidence="1">
    <location>
        <begin position="18"/>
        <end position="54"/>
    </location>
</feature>
<dbReference type="CDD" id="cd22160">
    <property type="entry name" value="F-box_AtFBL13-like"/>
    <property type="match status" value="3"/>
</dbReference>
<dbReference type="SMART" id="SM00256">
    <property type="entry name" value="FBOX"/>
    <property type="match status" value="3"/>
</dbReference>
<evidence type="ECO:0000313" key="2">
    <source>
        <dbReference type="EMBL" id="KAG7585983.1"/>
    </source>
</evidence>
<dbReference type="PROSITE" id="PS50181">
    <property type="entry name" value="FBOX"/>
    <property type="match status" value="1"/>
</dbReference>
<dbReference type="InterPro" id="IPR053781">
    <property type="entry name" value="F-box_AtFBL13-like"/>
</dbReference>
<dbReference type="InterPro" id="IPR055411">
    <property type="entry name" value="LRR_FXL15/At3g58940/PEG3-like"/>
</dbReference>
<proteinExistence type="predicted"/>
<comment type="caution">
    <text evidence="2">The sequence shown here is derived from an EMBL/GenBank/DDBJ whole genome shotgun (WGS) entry which is preliminary data.</text>
</comment>
<dbReference type="Pfam" id="PF08387">
    <property type="entry name" value="FBD"/>
    <property type="match status" value="1"/>
</dbReference>
<dbReference type="AlphaFoldDB" id="A0A8T2BJD5"/>
<dbReference type="Proteomes" id="UP000694240">
    <property type="component" value="Chromosome 7"/>
</dbReference>
<dbReference type="InterPro" id="IPR006566">
    <property type="entry name" value="FBD"/>
</dbReference>
<dbReference type="Pfam" id="PF00646">
    <property type="entry name" value="F-box"/>
    <property type="match status" value="3"/>
</dbReference>
<dbReference type="SMART" id="SM00579">
    <property type="entry name" value="FBD"/>
    <property type="match status" value="1"/>
</dbReference>
<organism evidence="2 3">
    <name type="scientific">Arabidopsis thaliana x Arabidopsis arenosa</name>
    <dbReference type="NCBI Taxonomy" id="1240361"/>
    <lineage>
        <taxon>Eukaryota</taxon>
        <taxon>Viridiplantae</taxon>
        <taxon>Streptophyta</taxon>
        <taxon>Embryophyta</taxon>
        <taxon>Tracheophyta</taxon>
        <taxon>Spermatophyta</taxon>
        <taxon>Magnoliopsida</taxon>
        <taxon>eudicotyledons</taxon>
        <taxon>Gunneridae</taxon>
        <taxon>Pentapetalae</taxon>
        <taxon>rosids</taxon>
        <taxon>malvids</taxon>
        <taxon>Brassicales</taxon>
        <taxon>Brassicaceae</taxon>
        <taxon>Camelineae</taxon>
        <taxon>Arabidopsis</taxon>
    </lineage>
</organism>